<proteinExistence type="predicted"/>
<organism evidence="1 2">
    <name type="scientific">Phytophthora aleatoria</name>
    <dbReference type="NCBI Taxonomy" id="2496075"/>
    <lineage>
        <taxon>Eukaryota</taxon>
        <taxon>Sar</taxon>
        <taxon>Stramenopiles</taxon>
        <taxon>Oomycota</taxon>
        <taxon>Peronosporomycetes</taxon>
        <taxon>Peronosporales</taxon>
        <taxon>Peronosporaceae</taxon>
        <taxon>Phytophthora</taxon>
    </lineage>
</organism>
<reference evidence="1" key="1">
    <citation type="submission" date="2021-01" db="EMBL/GenBank/DDBJ databases">
        <title>Phytophthora aleatoria, a newly-described species from Pinus radiata is distinct from Phytophthora cactorum isolates based on comparative genomics.</title>
        <authorList>
            <person name="Mcdougal R."/>
            <person name="Panda P."/>
            <person name="Williams N."/>
            <person name="Studholme D.J."/>
        </authorList>
    </citation>
    <scope>NUCLEOTIDE SEQUENCE</scope>
    <source>
        <strain evidence="1">NZFS 4037</strain>
    </source>
</reference>
<accession>A0A8J5LYZ2</accession>
<protein>
    <submittedName>
        <fullName evidence="1">Uncharacterized protein</fullName>
    </submittedName>
</protein>
<dbReference type="EMBL" id="JAENGY010002060">
    <property type="protein sequence ID" value="KAG6945658.1"/>
    <property type="molecule type" value="Genomic_DNA"/>
</dbReference>
<keyword evidence="2" id="KW-1185">Reference proteome</keyword>
<dbReference type="Proteomes" id="UP000709295">
    <property type="component" value="Unassembled WGS sequence"/>
</dbReference>
<gene>
    <name evidence="1" type="ORF">JG688_00016459</name>
</gene>
<comment type="caution">
    <text evidence="1">The sequence shown here is derived from an EMBL/GenBank/DDBJ whole genome shotgun (WGS) entry which is preliminary data.</text>
</comment>
<sequence length="127" mass="14552">MDDVDHRTGLYYARYRCSGPHGKRTFSTIDDDYLAFPYLLTYQTGVSRGLFALVYYSMLSTKGISGACSNVNRRRQHSFYKLLALAGVAVEKRRKRDPTYSPPVLVTVEQYMTTNLCLDEEVLKKYG</sequence>
<evidence type="ECO:0000313" key="2">
    <source>
        <dbReference type="Proteomes" id="UP000709295"/>
    </source>
</evidence>
<evidence type="ECO:0000313" key="1">
    <source>
        <dbReference type="EMBL" id="KAG6945658.1"/>
    </source>
</evidence>
<dbReference type="AlphaFoldDB" id="A0A8J5LYZ2"/>
<name>A0A8J5LYZ2_9STRA</name>